<name>A0A2M3ZWA9_9DIPT</name>
<evidence type="ECO:0000256" key="1">
    <source>
        <dbReference type="SAM" id="Phobius"/>
    </source>
</evidence>
<keyword evidence="1" id="KW-0812">Transmembrane</keyword>
<accession>A0A2M3ZWA9</accession>
<dbReference type="AlphaFoldDB" id="A0A2M3ZWA9"/>
<feature type="transmembrane region" description="Helical" evidence="1">
    <location>
        <begin position="39"/>
        <end position="55"/>
    </location>
</feature>
<evidence type="ECO:0000313" key="2">
    <source>
        <dbReference type="EMBL" id="MBW32740.1"/>
    </source>
</evidence>
<feature type="transmembrane region" description="Helical" evidence="1">
    <location>
        <begin position="7"/>
        <end position="27"/>
    </location>
</feature>
<keyword evidence="1" id="KW-0472">Membrane</keyword>
<sequence length="75" mass="8826">MQLRRHPFLFMCLCVYSVCMCVFRLHYLTANLHSPLTTPLFLSFALVCFYARLFASRLKEFVEPSVCVYYCVLCV</sequence>
<proteinExistence type="predicted"/>
<protein>
    <submittedName>
        <fullName evidence="2">Putative secreted peptide</fullName>
    </submittedName>
</protein>
<organism evidence="2">
    <name type="scientific">Anopheles braziliensis</name>
    <dbReference type="NCBI Taxonomy" id="58242"/>
    <lineage>
        <taxon>Eukaryota</taxon>
        <taxon>Metazoa</taxon>
        <taxon>Ecdysozoa</taxon>
        <taxon>Arthropoda</taxon>
        <taxon>Hexapoda</taxon>
        <taxon>Insecta</taxon>
        <taxon>Pterygota</taxon>
        <taxon>Neoptera</taxon>
        <taxon>Endopterygota</taxon>
        <taxon>Diptera</taxon>
        <taxon>Nematocera</taxon>
        <taxon>Culicoidea</taxon>
        <taxon>Culicidae</taxon>
        <taxon>Anophelinae</taxon>
        <taxon>Anopheles</taxon>
    </lineage>
</organism>
<keyword evidence="1" id="KW-1133">Transmembrane helix</keyword>
<dbReference type="EMBL" id="GGFM01011989">
    <property type="protein sequence ID" value="MBW32740.1"/>
    <property type="molecule type" value="Transcribed_RNA"/>
</dbReference>
<reference evidence="2" key="1">
    <citation type="submission" date="2018-01" db="EMBL/GenBank/DDBJ databases">
        <title>An insight into the sialome of Amazonian anophelines.</title>
        <authorList>
            <person name="Ribeiro J.M."/>
            <person name="Scarpassa V."/>
            <person name="Calvo E."/>
        </authorList>
    </citation>
    <scope>NUCLEOTIDE SEQUENCE</scope>
    <source>
        <tissue evidence="2">Salivary glands</tissue>
    </source>
</reference>